<dbReference type="EC" id="3.2.1.143" evidence="2"/>
<feature type="binding site" evidence="12">
    <location>
        <position position="240"/>
    </location>
    <ligand>
        <name>Mg(2+)</name>
        <dbReference type="ChEBI" id="CHEBI:18420"/>
        <label>1</label>
    </ligand>
</feature>
<evidence type="ECO:0000256" key="9">
    <source>
        <dbReference type="ARBA" id="ARBA00043187"/>
    </source>
</evidence>
<evidence type="ECO:0000256" key="8">
    <source>
        <dbReference type="ARBA" id="ARBA00042850"/>
    </source>
</evidence>
<dbReference type="PANTHER" id="PTHR16222:SF24">
    <property type="entry name" value="ADP-RIBOSYLHYDROLASE ARH3"/>
    <property type="match status" value="1"/>
</dbReference>
<evidence type="ECO:0000313" key="17">
    <source>
        <dbReference type="Proteomes" id="UP000663829"/>
    </source>
</evidence>
<evidence type="ECO:0000256" key="2">
    <source>
        <dbReference type="ARBA" id="ARBA00012255"/>
    </source>
</evidence>
<dbReference type="InterPro" id="IPR005502">
    <property type="entry name" value="Ribosyl_crysJ1"/>
</dbReference>
<protein>
    <recommendedName>
        <fullName evidence="4">ADP-ribosylhydrolase ARH3</fullName>
        <ecNumber evidence="2">3.2.1.143</ecNumber>
    </recommendedName>
    <alternativeName>
        <fullName evidence="5">ADP-ribose glycohydrolase ARH3</fullName>
    </alternativeName>
    <alternativeName>
        <fullName evidence="6">ADP-ribosylhydrolase 3</fullName>
    </alternativeName>
    <alternativeName>
        <fullName evidence="9">O-acetyl-ADP-ribose deacetylase ARH3</fullName>
    </alternativeName>
    <alternativeName>
        <fullName evidence="10">Poly(ADP-ribose) glycohydrolase ARH3</fullName>
    </alternativeName>
    <alternativeName>
        <fullName evidence="8">[Protein ADP-ribosylarginine] hydrolase-like protein 2</fullName>
    </alternativeName>
    <alternativeName>
        <fullName evidence="7">[Protein ADP-ribosylserine] hydrolase</fullName>
    </alternativeName>
</protein>
<dbReference type="Proteomes" id="UP000681722">
    <property type="component" value="Unassembled WGS sequence"/>
</dbReference>
<gene>
    <name evidence="13" type="ORF">GPM918_LOCUS23708</name>
    <name evidence="14" type="ORF">OVA965_LOCUS24058</name>
    <name evidence="15" type="ORF">SRO942_LOCUS23709</name>
    <name evidence="16" type="ORF">TMI583_LOCUS24778</name>
</gene>
<dbReference type="AlphaFoldDB" id="A0A814WFN7"/>
<evidence type="ECO:0000256" key="5">
    <source>
        <dbReference type="ARBA" id="ARBA00042398"/>
    </source>
</evidence>
<dbReference type="EMBL" id="CAJNOQ010008572">
    <property type="protein sequence ID" value="CAF1200777.1"/>
    <property type="molecule type" value="Genomic_DNA"/>
</dbReference>
<keyword evidence="3" id="KW-0378">Hydrolase</keyword>
<dbReference type="SUPFAM" id="SSF101478">
    <property type="entry name" value="ADP-ribosylglycohydrolase"/>
    <property type="match status" value="1"/>
</dbReference>
<evidence type="ECO:0000256" key="7">
    <source>
        <dbReference type="ARBA" id="ARBA00042722"/>
    </source>
</evidence>
<dbReference type="GO" id="GO:0046872">
    <property type="term" value="F:metal ion binding"/>
    <property type="evidence" value="ECO:0007669"/>
    <property type="project" value="UniProtKB-KW"/>
</dbReference>
<dbReference type="Proteomes" id="UP000677228">
    <property type="component" value="Unassembled WGS sequence"/>
</dbReference>
<feature type="binding site" evidence="12">
    <location>
        <position position="237"/>
    </location>
    <ligand>
        <name>Mg(2+)</name>
        <dbReference type="ChEBI" id="CHEBI:18420"/>
        <label>1</label>
    </ligand>
</feature>
<comment type="caution">
    <text evidence="13">The sequence shown here is derived from an EMBL/GenBank/DDBJ whole genome shotgun (WGS) entry which is preliminary data.</text>
</comment>
<dbReference type="EMBL" id="CAJOBA010035864">
    <property type="protein sequence ID" value="CAF4012341.1"/>
    <property type="molecule type" value="Genomic_DNA"/>
</dbReference>
<dbReference type="Pfam" id="PF03747">
    <property type="entry name" value="ADP_ribosyl_GH"/>
    <property type="match status" value="1"/>
</dbReference>
<keyword evidence="12" id="KW-0460">Magnesium</keyword>
<dbReference type="InterPro" id="IPR036705">
    <property type="entry name" value="Ribosyl_crysJ1_sf"/>
</dbReference>
<dbReference type="OrthoDB" id="410104at2759"/>
<feature type="binding site" evidence="12">
    <location>
        <position position="239"/>
    </location>
    <ligand>
        <name>Mg(2+)</name>
        <dbReference type="ChEBI" id="CHEBI:18420"/>
        <label>1</label>
    </ligand>
</feature>
<proteinExistence type="inferred from homology"/>
<evidence type="ECO:0000256" key="1">
    <source>
        <dbReference type="ARBA" id="ARBA00010702"/>
    </source>
</evidence>
<evidence type="ECO:0000256" key="11">
    <source>
        <dbReference type="ARBA" id="ARBA00049015"/>
    </source>
</evidence>
<keyword evidence="12" id="KW-0479">Metal-binding</keyword>
<evidence type="ECO:0000256" key="3">
    <source>
        <dbReference type="ARBA" id="ARBA00022801"/>
    </source>
</evidence>
<comment type="similarity">
    <text evidence="1">Belongs to the ADP-ribosylglycohydrolase family.</text>
</comment>
<dbReference type="Gene3D" id="1.10.4080.10">
    <property type="entry name" value="ADP-ribosylation/Crystallin J1"/>
    <property type="match status" value="1"/>
</dbReference>
<evidence type="ECO:0000313" key="13">
    <source>
        <dbReference type="EMBL" id="CAF1200777.1"/>
    </source>
</evidence>
<comment type="cofactor">
    <cofactor evidence="12">
        <name>Mg(2+)</name>
        <dbReference type="ChEBI" id="CHEBI:18420"/>
    </cofactor>
    <text evidence="12">Binds 2 magnesium ions per subunit.</text>
</comment>
<dbReference type="GO" id="GO:0004649">
    <property type="term" value="F:poly(ADP-ribose) glycohydrolase activity"/>
    <property type="evidence" value="ECO:0007669"/>
    <property type="project" value="UniProtKB-EC"/>
</dbReference>
<comment type="catalytic activity">
    <reaction evidence="11">
        <text>alpha-NAD(+) + H2O = ADP-D-ribose + nicotinamide + H(+)</text>
        <dbReference type="Rhea" id="RHEA:68792"/>
        <dbReference type="ChEBI" id="CHEBI:15377"/>
        <dbReference type="ChEBI" id="CHEBI:15378"/>
        <dbReference type="ChEBI" id="CHEBI:17154"/>
        <dbReference type="ChEBI" id="CHEBI:57967"/>
        <dbReference type="ChEBI" id="CHEBI:77017"/>
    </reaction>
</comment>
<reference evidence="13" key="1">
    <citation type="submission" date="2021-02" db="EMBL/GenBank/DDBJ databases">
        <authorList>
            <person name="Nowell W R."/>
        </authorList>
    </citation>
    <scope>NUCLEOTIDE SEQUENCE</scope>
</reference>
<dbReference type="Proteomes" id="UP000663829">
    <property type="component" value="Unassembled WGS sequence"/>
</dbReference>
<organism evidence="13 17">
    <name type="scientific">Didymodactylos carnosus</name>
    <dbReference type="NCBI Taxonomy" id="1234261"/>
    <lineage>
        <taxon>Eukaryota</taxon>
        <taxon>Metazoa</taxon>
        <taxon>Spiralia</taxon>
        <taxon>Gnathifera</taxon>
        <taxon>Rotifera</taxon>
        <taxon>Eurotatoria</taxon>
        <taxon>Bdelloidea</taxon>
        <taxon>Philodinida</taxon>
        <taxon>Philodinidae</taxon>
        <taxon>Didymodactylos</taxon>
    </lineage>
</organism>
<keyword evidence="17" id="KW-1185">Reference proteome</keyword>
<evidence type="ECO:0000256" key="12">
    <source>
        <dbReference type="PIRSR" id="PIRSR605502-1"/>
    </source>
</evidence>
<dbReference type="InterPro" id="IPR050792">
    <property type="entry name" value="ADP-ribosylglycohydrolase"/>
</dbReference>
<evidence type="ECO:0000313" key="16">
    <source>
        <dbReference type="EMBL" id="CAF4012341.1"/>
    </source>
</evidence>
<evidence type="ECO:0000256" key="4">
    <source>
        <dbReference type="ARBA" id="ARBA00041057"/>
    </source>
</evidence>
<sequence>MGICLGISLIVKQDYNAYDQLVRYKWWWKEGYMSSTGRCFDIGSATNKSLTEFIRRQNLFIEKYNIPPEDIDTLSDEQIQLFNKEWPMNCSEPDAAGNGALMRLAPLPLFFCRSPQDAIYNAGKSALLTHGDVRSADACRYYAALIVSAALNATKKDLLEDDFYQKCCKKGWFRDKPLHKEIEEIAQGSYKKQGGYDDGIRGKGYVVKALEAALWAFWSDENSFEIGALHAVNLGDDTDTTAAIYGQLAGVVYGIDKIPEKWIKKLYAKDFLNCLAEWLNYAGSEWYEPKIQNSKL</sequence>
<dbReference type="PANTHER" id="PTHR16222">
    <property type="entry name" value="ADP-RIBOSYLGLYCOHYDROLASE"/>
    <property type="match status" value="1"/>
</dbReference>
<evidence type="ECO:0000313" key="14">
    <source>
        <dbReference type="EMBL" id="CAF1202560.1"/>
    </source>
</evidence>
<dbReference type="EMBL" id="CAJNOK010014332">
    <property type="protein sequence ID" value="CAF1202560.1"/>
    <property type="molecule type" value="Genomic_DNA"/>
</dbReference>
<name>A0A814WFN7_9BILA</name>
<evidence type="ECO:0000313" key="15">
    <source>
        <dbReference type="EMBL" id="CAF3965326.1"/>
    </source>
</evidence>
<dbReference type="EMBL" id="CAJOBC010008574">
    <property type="protein sequence ID" value="CAF3965326.1"/>
    <property type="molecule type" value="Genomic_DNA"/>
</dbReference>
<evidence type="ECO:0000256" key="10">
    <source>
        <dbReference type="ARBA" id="ARBA00043193"/>
    </source>
</evidence>
<accession>A0A814WFN7</accession>
<dbReference type="Proteomes" id="UP000682733">
    <property type="component" value="Unassembled WGS sequence"/>
</dbReference>
<evidence type="ECO:0000256" key="6">
    <source>
        <dbReference type="ARBA" id="ARBA00042471"/>
    </source>
</evidence>